<name>A0A3D9XNA8_PARVE</name>
<gene>
    <name evidence="4" type="ORF">BDD41_0399</name>
</gene>
<evidence type="ECO:0000256" key="1">
    <source>
        <dbReference type="ARBA" id="ARBA00006174"/>
    </source>
</evidence>
<evidence type="ECO:0000259" key="2">
    <source>
        <dbReference type="Pfam" id="PF03972"/>
    </source>
</evidence>
<dbReference type="PANTHER" id="PTHR16943:SF8">
    <property type="entry name" value="2-METHYLCITRATE DEHYDRATASE"/>
    <property type="match status" value="1"/>
</dbReference>
<reference evidence="4 5" key="1">
    <citation type="submission" date="2018-08" db="EMBL/GenBank/DDBJ databases">
        <title>Genomic Encyclopedia of Archaeal and Bacterial Type Strains, Phase II (KMG-II): from individual species to whole genera.</title>
        <authorList>
            <person name="Goeker M."/>
        </authorList>
    </citation>
    <scope>NUCLEOTIDE SEQUENCE [LARGE SCALE GENOMIC DNA]</scope>
    <source>
        <strain evidence="4 5">DSM 17099</strain>
    </source>
</reference>
<protein>
    <submittedName>
        <fullName evidence="4">2-methylcitrate dehydratase PrpD</fullName>
    </submittedName>
</protein>
<dbReference type="AlphaFoldDB" id="A0A3D9XNA8"/>
<dbReference type="InterPro" id="IPR045336">
    <property type="entry name" value="MmgE_PrpD_N"/>
</dbReference>
<comment type="caution">
    <text evidence="4">The sequence shown here is derived from an EMBL/GenBank/DDBJ whole genome shotgun (WGS) entry which is preliminary data.</text>
</comment>
<evidence type="ECO:0000313" key="4">
    <source>
        <dbReference type="EMBL" id="REF71935.1"/>
    </source>
</evidence>
<dbReference type="InterPro" id="IPR005656">
    <property type="entry name" value="MmgE_PrpD"/>
</dbReference>
<organism evidence="4 5">
    <name type="scientific">Paracoccus versutus</name>
    <name type="common">Thiobacillus versutus</name>
    <dbReference type="NCBI Taxonomy" id="34007"/>
    <lineage>
        <taxon>Bacteria</taxon>
        <taxon>Pseudomonadati</taxon>
        <taxon>Pseudomonadota</taxon>
        <taxon>Alphaproteobacteria</taxon>
        <taxon>Rhodobacterales</taxon>
        <taxon>Paracoccaceae</taxon>
        <taxon>Paracoccus</taxon>
    </lineage>
</organism>
<evidence type="ECO:0000259" key="3">
    <source>
        <dbReference type="Pfam" id="PF19305"/>
    </source>
</evidence>
<dbReference type="Proteomes" id="UP000256941">
    <property type="component" value="Unassembled WGS sequence"/>
</dbReference>
<dbReference type="Pfam" id="PF03972">
    <property type="entry name" value="MmgE_PrpD_N"/>
    <property type="match status" value="1"/>
</dbReference>
<dbReference type="Gene3D" id="3.30.1330.120">
    <property type="entry name" value="2-methylcitrate dehydratase PrpD"/>
    <property type="match status" value="1"/>
</dbReference>
<dbReference type="Gene3D" id="1.10.4100.10">
    <property type="entry name" value="2-methylcitrate dehydratase PrpD"/>
    <property type="match status" value="1"/>
</dbReference>
<dbReference type="InterPro" id="IPR045337">
    <property type="entry name" value="MmgE_PrpD_C"/>
</dbReference>
<dbReference type="SUPFAM" id="SSF103378">
    <property type="entry name" value="2-methylcitrate dehydratase PrpD"/>
    <property type="match status" value="1"/>
</dbReference>
<comment type="similarity">
    <text evidence="1">Belongs to the PrpD family.</text>
</comment>
<feature type="domain" description="MmgE/PrpD N-terminal" evidence="2">
    <location>
        <begin position="14"/>
        <end position="258"/>
    </location>
</feature>
<dbReference type="Pfam" id="PF19305">
    <property type="entry name" value="MmgE_PrpD_C"/>
    <property type="match status" value="1"/>
</dbReference>
<accession>A0A3D9XNA8</accession>
<dbReference type="InterPro" id="IPR042183">
    <property type="entry name" value="MmgE/PrpD_sf_1"/>
</dbReference>
<sequence length="465" mass="48816">MKQDAPNAAGLTLRLATHVAALANAMPSAEDTEAMRRLFLDGFIVSLWGITRPAVRQVSEWSRRFAGTGPSMVLGADWTADPSVAALVHGTAGHAYELDDTHDVTTSHPGCVIIPAALAVGAETGASQADLFRAAIAGYEAMALIGGCAGGLETVHRGFHPTSVFGSFGAATAAVALRAYARGQEVTPDMLLQAWGHALSQACGSMQFSAEPTGGEVKRVHAGLGARNGVLAADFAELSAVTAPLQAAEGAYGVAGLFGGPLQAVEPGEKQIHVISLKPYSCCRLFHSTIDALREVTDDFTVPTESIAEILIQGPRLVAEQHMTRAESTMTAQYSCPYIVAATLAYGPTRYDAYGEEFLDDPRILSLVAKVRFQVDAEIEREYYPRQFASRVTMRLADGGTRSALVVDSVGTARKPLSVAQIIAKGDGLAHLGRFPSGGALAAALWDDASDARRLAQVLNGTPAA</sequence>
<dbReference type="EMBL" id="QTUJ01000001">
    <property type="protein sequence ID" value="REF71935.1"/>
    <property type="molecule type" value="Genomic_DNA"/>
</dbReference>
<dbReference type="GO" id="GO:0016829">
    <property type="term" value="F:lyase activity"/>
    <property type="evidence" value="ECO:0007669"/>
    <property type="project" value="InterPro"/>
</dbReference>
<dbReference type="PANTHER" id="PTHR16943">
    <property type="entry name" value="2-METHYLCITRATE DEHYDRATASE-RELATED"/>
    <property type="match status" value="1"/>
</dbReference>
<feature type="domain" description="MmgE/PrpD C-terminal" evidence="3">
    <location>
        <begin position="280"/>
        <end position="430"/>
    </location>
</feature>
<evidence type="ECO:0000313" key="5">
    <source>
        <dbReference type="Proteomes" id="UP000256941"/>
    </source>
</evidence>
<dbReference type="RefSeq" id="WP_116220599.1">
    <property type="nucleotide sequence ID" value="NZ_CP038196.1"/>
</dbReference>
<dbReference type="InterPro" id="IPR042188">
    <property type="entry name" value="MmgE/PrpD_sf_2"/>
</dbReference>
<dbReference type="InterPro" id="IPR036148">
    <property type="entry name" value="MmgE/PrpD_sf"/>
</dbReference>
<proteinExistence type="inferred from homology"/>